<protein>
    <submittedName>
        <fullName evidence="1">Uncharacterized protein</fullName>
    </submittedName>
</protein>
<proteinExistence type="predicted"/>
<accession>A0A495DLB5</accession>
<organism evidence="1 2">
    <name type="scientific">Maricaulis maris</name>
    <dbReference type="NCBI Taxonomy" id="74318"/>
    <lineage>
        <taxon>Bacteria</taxon>
        <taxon>Pseudomonadati</taxon>
        <taxon>Pseudomonadota</taxon>
        <taxon>Alphaproteobacteria</taxon>
        <taxon>Maricaulales</taxon>
        <taxon>Maricaulaceae</taxon>
        <taxon>Maricaulis</taxon>
    </lineage>
</organism>
<name>A0A495DLB5_9PROT</name>
<comment type="caution">
    <text evidence="1">The sequence shown here is derived from an EMBL/GenBank/DDBJ whole genome shotgun (WGS) entry which is preliminary data.</text>
</comment>
<reference evidence="1 2" key="1">
    <citation type="submission" date="2018-10" db="EMBL/GenBank/DDBJ databases">
        <title>Genomic Encyclopedia of Type Strains, Phase IV (KMG-IV): sequencing the most valuable type-strain genomes for metagenomic binning, comparative biology and taxonomic classification.</title>
        <authorList>
            <person name="Goeker M."/>
        </authorList>
    </citation>
    <scope>NUCLEOTIDE SEQUENCE [LARGE SCALE GENOMIC DNA]</scope>
    <source>
        <strain evidence="1 2">DSM 4734</strain>
    </source>
</reference>
<gene>
    <name evidence="1" type="ORF">C7435_0141</name>
</gene>
<dbReference type="AlphaFoldDB" id="A0A495DLB5"/>
<dbReference type="Proteomes" id="UP000273675">
    <property type="component" value="Unassembled WGS sequence"/>
</dbReference>
<evidence type="ECO:0000313" key="2">
    <source>
        <dbReference type="Proteomes" id="UP000273675"/>
    </source>
</evidence>
<evidence type="ECO:0000313" key="1">
    <source>
        <dbReference type="EMBL" id="RKR03704.1"/>
    </source>
</evidence>
<sequence length="80" mass="8064">MMLTKSAIIAGLLSGALGLPVALPYAAGAAVSVSFGPVGVEVSRTHGVDFDLDVSCLVSACPIAMLHIGPSEAPRYQPVV</sequence>
<dbReference type="EMBL" id="RBIM01000001">
    <property type="protein sequence ID" value="RKR03704.1"/>
    <property type="molecule type" value="Genomic_DNA"/>
</dbReference>